<gene>
    <name evidence="2" type="ORF">STAS_28105</name>
</gene>
<name>A0A5A7R0F4_STRAF</name>
<proteinExistence type="predicted"/>
<organism evidence="2 3">
    <name type="scientific">Striga asiatica</name>
    <name type="common">Asiatic witchweed</name>
    <name type="synonym">Buchnera asiatica</name>
    <dbReference type="NCBI Taxonomy" id="4170"/>
    <lineage>
        <taxon>Eukaryota</taxon>
        <taxon>Viridiplantae</taxon>
        <taxon>Streptophyta</taxon>
        <taxon>Embryophyta</taxon>
        <taxon>Tracheophyta</taxon>
        <taxon>Spermatophyta</taxon>
        <taxon>Magnoliopsida</taxon>
        <taxon>eudicotyledons</taxon>
        <taxon>Gunneridae</taxon>
        <taxon>Pentapetalae</taxon>
        <taxon>asterids</taxon>
        <taxon>lamiids</taxon>
        <taxon>Lamiales</taxon>
        <taxon>Orobanchaceae</taxon>
        <taxon>Buchnereae</taxon>
        <taxon>Striga</taxon>
    </lineage>
</organism>
<keyword evidence="3" id="KW-1185">Reference proteome</keyword>
<keyword evidence="1" id="KW-0732">Signal</keyword>
<evidence type="ECO:0000313" key="3">
    <source>
        <dbReference type="Proteomes" id="UP000325081"/>
    </source>
</evidence>
<dbReference type="EMBL" id="BKCP01009403">
    <property type="protein sequence ID" value="GER50782.1"/>
    <property type="molecule type" value="Genomic_DNA"/>
</dbReference>
<feature type="signal peptide" evidence="1">
    <location>
        <begin position="1"/>
        <end position="18"/>
    </location>
</feature>
<comment type="caution">
    <text evidence="2">The sequence shown here is derived from an EMBL/GenBank/DDBJ whole genome shotgun (WGS) entry which is preliminary data.</text>
</comment>
<reference evidence="3" key="1">
    <citation type="journal article" date="2019" name="Curr. Biol.">
        <title>Genome Sequence of Striga asiatica Provides Insight into the Evolution of Plant Parasitism.</title>
        <authorList>
            <person name="Yoshida S."/>
            <person name="Kim S."/>
            <person name="Wafula E.K."/>
            <person name="Tanskanen J."/>
            <person name="Kim Y.M."/>
            <person name="Honaas L."/>
            <person name="Yang Z."/>
            <person name="Spallek T."/>
            <person name="Conn C.E."/>
            <person name="Ichihashi Y."/>
            <person name="Cheong K."/>
            <person name="Cui S."/>
            <person name="Der J.P."/>
            <person name="Gundlach H."/>
            <person name="Jiao Y."/>
            <person name="Hori C."/>
            <person name="Ishida J.K."/>
            <person name="Kasahara H."/>
            <person name="Kiba T."/>
            <person name="Kim M.S."/>
            <person name="Koo N."/>
            <person name="Laohavisit A."/>
            <person name="Lee Y.H."/>
            <person name="Lumba S."/>
            <person name="McCourt P."/>
            <person name="Mortimer J.C."/>
            <person name="Mutuku J.M."/>
            <person name="Nomura T."/>
            <person name="Sasaki-Sekimoto Y."/>
            <person name="Seto Y."/>
            <person name="Wang Y."/>
            <person name="Wakatake T."/>
            <person name="Sakakibara H."/>
            <person name="Demura T."/>
            <person name="Yamaguchi S."/>
            <person name="Yoneyama K."/>
            <person name="Manabe R.I."/>
            <person name="Nelson D.C."/>
            <person name="Schulman A.H."/>
            <person name="Timko M.P."/>
            <person name="dePamphilis C.W."/>
            <person name="Choi D."/>
            <person name="Shirasu K."/>
        </authorList>
    </citation>
    <scope>NUCLEOTIDE SEQUENCE [LARGE SCALE GENOMIC DNA]</scope>
    <source>
        <strain evidence="3">cv. UVA1</strain>
    </source>
</reference>
<feature type="chain" id="PRO_5022696880" evidence="1">
    <location>
        <begin position="19"/>
        <end position="124"/>
    </location>
</feature>
<evidence type="ECO:0000313" key="2">
    <source>
        <dbReference type="EMBL" id="GER50782.1"/>
    </source>
</evidence>
<dbReference type="AlphaFoldDB" id="A0A5A7R0F4"/>
<evidence type="ECO:0000256" key="1">
    <source>
        <dbReference type="SAM" id="SignalP"/>
    </source>
</evidence>
<dbReference type="Proteomes" id="UP000325081">
    <property type="component" value="Unassembled WGS sequence"/>
</dbReference>
<accession>A0A5A7R0F4</accession>
<protein>
    <submittedName>
        <fullName evidence="2">2-oxoglutarate dehydrogenase</fullName>
    </submittedName>
</protein>
<sequence>MVLGLSILLFALENLGLLKDWALEYLGYKWILGPRRTNRNEHSQKHDRDSAEEPCPAANICSNLEAFWPLIHAKAEKTQILLACESIAAAVSRGCAATPEQPAIAEELPPASRHRVLSVEVHRA</sequence>